<dbReference type="RefSeq" id="WP_012670236.1">
    <property type="nucleotide sequence ID" value="NC_012225.1"/>
</dbReference>
<dbReference type="InterPro" id="IPR051454">
    <property type="entry name" value="RNA/ubiquinone_mod_enzymes"/>
</dbReference>
<proteinExistence type="predicted"/>
<name>A0A3B6VGU5_BRAHW</name>
<dbReference type="PANTHER" id="PTHR30217">
    <property type="entry name" value="PEPTIDASE U32 FAMILY"/>
    <property type="match status" value="1"/>
</dbReference>
<dbReference type="PANTHER" id="PTHR30217:SF6">
    <property type="entry name" value="TRNA HYDROXYLATION PROTEIN P"/>
    <property type="match status" value="1"/>
</dbReference>
<evidence type="ECO:0000313" key="1">
    <source>
        <dbReference type="EMBL" id="ACN83186.1"/>
    </source>
</evidence>
<dbReference type="Proteomes" id="UP000001803">
    <property type="component" value="Chromosome"/>
</dbReference>
<keyword evidence="2" id="KW-1185">Reference proteome</keyword>
<dbReference type="EMBL" id="CP001357">
    <property type="protein sequence ID" value="ACN83186.1"/>
    <property type="molecule type" value="Genomic_DNA"/>
</dbReference>
<protein>
    <submittedName>
        <fullName evidence="1">Uncharacterized protein</fullName>
    </submittedName>
</protein>
<reference evidence="1 2" key="1">
    <citation type="journal article" date="2009" name="PLoS ONE">
        <title>Genome sequence of the pathogenic intestinal spirochete Brachyspira hyodysenteriae reveals adaptations to its lifestyle in the porcine large intestine.</title>
        <authorList>
            <person name="Bellgard M.I."/>
            <person name="Wanchanthuek P."/>
            <person name="La T."/>
            <person name="Ryan K."/>
            <person name="Moolhuijzen P."/>
            <person name="Albertyn Z."/>
            <person name="Shaban B."/>
            <person name="Motro Y."/>
            <person name="Dunn D.S."/>
            <person name="Schibeci D."/>
            <person name="Hunter A."/>
            <person name="Barrero R."/>
            <person name="Phillips N.D."/>
            <person name="Hampson D.J."/>
        </authorList>
    </citation>
    <scope>NUCLEOTIDE SEQUENCE [LARGE SCALE GENOMIC DNA]</scope>
    <source>
        <strain evidence="2">ATCC 49526 / WA1</strain>
    </source>
</reference>
<dbReference type="KEGG" id="bhy:BHWA1_00692"/>
<organism evidence="1 2">
    <name type="scientific">Brachyspira hyodysenteriae (strain ATCC 49526 / WA1)</name>
    <dbReference type="NCBI Taxonomy" id="565034"/>
    <lineage>
        <taxon>Bacteria</taxon>
        <taxon>Pseudomonadati</taxon>
        <taxon>Spirochaetota</taxon>
        <taxon>Spirochaetia</taxon>
        <taxon>Brachyspirales</taxon>
        <taxon>Brachyspiraceae</taxon>
        <taxon>Brachyspira</taxon>
    </lineage>
</organism>
<evidence type="ECO:0000313" key="2">
    <source>
        <dbReference type="Proteomes" id="UP000001803"/>
    </source>
</evidence>
<dbReference type="STRING" id="565034.BHWA1_00692"/>
<dbReference type="AlphaFoldDB" id="A0A3B6VGU5"/>
<sequence>MELLAPAGNKEKLEVAYHYGADAAYIGGALFNLRHQSKNTTIDELAECTQLAKKIK</sequence>
<gene>
    <name evidence="1" type="ordered locus">BHWA1_00692</name>
</gene>
<accession>A0A3B6VGU5</accession>